<keyword evidence="1" id="KW-0812">Transmembrane</keyword>
<keyword evidence="1" id="KW-1133">Transmembrane helix</keyword>
<evidence type="ECO:0000256" key="1">
    <source>
        <dbReference type="SAM" id="Phobius"/>
    </source>
</evidence>
<dbReference type="AlphaFoldDB" id="A0A914LF63"/>
<sequence length="100" mass="11130">MRGENNWMGSINGERTKEKRVLFPFSITSRSLQMTASSTITSRSLQMTASSTSDKVLRSRPVLRKVLGGEVVLSLLLGLVSVKVIMGFSRPTRFTKPDLR</sequence>
<feature type="transmembrane region" description="Helical" evidence="1">
    <location>
        <begin position="66"/>
        <end position="86"/>
    </location>
</feature>
<dbReference type="Proteomes" id="UP000887563">
    <property type="component" value="Unplaced"/>
</dbReference>
<evidence type="ECO:0000313" key="2">
    <source>
        <dbReference type="Proteomes" id="UP000887563"/>
    </source>
</evidence>
<proteinExistence type="predicted"/>
<organism evidence="2 3">
    <name type="scientific">Meloidogyne incognita</name>
    <name type="common">Southern root-knot nematode worm</name>
    <name type="synonym">Oxyuris incognita</name>
    <dbReference type="NCBI Taxonomy" id="6306"/>
    <lineage>
        <taxon>Eukaryota</taxon>
        <taxon>Metazoa</taxon>
        <taxon>Ecdysozoa</taxon>
        <taxon>Nematoda</taxon>
        <taxon>Chromadorea</taxon>
        <taxon>Rhabditida</taxon>
        <taxon>Tylenchina</taxon>
        <taxon>Tylenchomorpha</taxon>
        <taxon>Tylenchoidea</taxon>
        <taxon>Meloidogynidae</taxon>
        <taxon>Meloidogyninae</taxon>
        <taxon>Meloidogyne</taxon>
        <taxon>Meloidogyne incognita group</taxon>
    </lineage>
</organism>
<accession>A0A914LF63</accession>
<keyword evidence="2" id="KW-1185">Reference proteome</keyword>
<protein>
    <submittedName>
        <fullName evidence="3">Uncharacterized protein</fullName>
    </submittedName>
</protein>
<dbReference type="WBParaSite" id="Minc3s00474g12954">
    <property type="protein sequence ID" value="Minc3s00474g12954"/>
    <property type="gene ID" value="Minc3s00474g12954"/>
</dbReference>
<keyword evidence="1" id="KW-0472">Membrane</keyword>
<evidence type="ECO:0000313" key="3">
    <source>
        <dbReference type="WBParaSite" id="Minc3s00474g12954"/>
    </source>
</evidence>
<name>A0A914LF63_MELIC</name>
<reference evidence="3" key="1">
    <citation type="submission" date="2022-11" db="UniProtKB">
        <authorList>
            <consortium name="WormBaseParasite"/>
        </authorList>
    </citation>
    <scope>IDENTIFICATION</scope>
</reference>